<dbReference type="GO" id="GO:0016787">
    <property type="term" value="F:hydrolase activity"/>
    <property type="evidence" value="ECO:0007669"/>
    <property type="project" value="UniProtKB-KW"/>
</dbReference>
<dbReference type="InterPro" id="IPR004843">
    <property type="entry name" value="Calcineurin-like_PHP"/>
</dbReference>
<feature type="domain" description="Calcineurin-like phosphoesterase" evidence="3">
    <location>
        <begin position="50"/>
        <end position="262"/>
    </location>
</feature>
<dbReference type="AlphaFoldDB" id="A0A0B8T3X7"/>
<dbReference type="RefSeq" id="WP_037498812.1">
    <property type="nucleotide sequence ID" value="NZ_JJMU01000032.1"/>
</dbReference>
<dbReference type="Pfam" id="PF00149">
    <property type="entry name" value="Metallophos"/>
    <property type="match status" value="1"/>
</dbReference>
<reference evidence="4 5" key="2">
    <citation type="journal article" date="2015" name="PLoS ONE">
        <title>Whole-Genome Optical Mapping and Finished Genome Sequence of Sphingobacterium deserti sp. nov., a New Species Isolated from the Western Desert of China.</title>
        <authorList>
            <person name="Teng C."/>
            <person name="Zhou Z."/>
            <person name="Molnar I."/>
            <person name="Li X."/>
            <person name="Tang R."/>
            <person name="Chen M."/>
            <person name="Wang L."/>
            <person name="Su S."/>
            <person name="Zhang W."/>
            <person name="Lin M."/>
        </authorList>
    </citation>
    <scope>NUCLEOTIDE SEQUENCE [LARGE SCALE GENOMIC DNA]</scope>
    <source>
        <strain evidence="5">ACCC05744</strain>
    </source>
</reference>
<evidence type="ECO:0000313" key="4">
    <source>
        <dbReference type="EMBL" id="KGE13953.1"/>
    </source>
</evidence>
<reference evidence="5" key="1">
    <citation type="submission" date="2014-04" db="EMBL/GenBank/DDBJ databases">
        <title>Whole-Genome optical mapping and complete genome sequence of Sphingobacterium deserti sp. nov., a new spaces isolated from desert in the west of China.</title>
        <authorList>
            <person name="Teng C."/>
            <person name="Zhou Z."/>
            <person name="Li X."/>
            <person name="Chen M."/>
            <person name="Lin M."/>
            <person name="Wang L."/>
            <person name="Su S."/>
            <person name="Zhang C."/>
            <person name="Zhang W."/>
        </authorList>
    </citation>
    <scope>NUCLEOTIDE SEQUENCE [LARGE SCALE GENOMIC DNA]</scope>
    <source>
        <strain evidence="5">ACCC05744</strain>
    </source>
</reference>
<dbReference type="PANTHER" id="PTHR10161">
    <property type="entry name" value="TARTRATE-RESISTANT ACID PHOSPHATASE TYPE 5"/>
    <property type="match status" value="1"/>
</dbReference>
<dbReference type="EMBL" id="JJMU01000032">
    <property type="protein sequence ID" value="KGE13953.1"/>
    <property type="molecule type" value="Genomic_DNA"/>
</dbReference>
<organism evidence="4 5">
    <name type="scientific">Sphingobacterium deserti</name>
    <dbReference type="NCBI Taxonomy" id="1229276"/>
    <lineage>
        <taxon>Bacteria</taxon>
        <taxon>Pseudomonadati</taxon>
        <taxon>Bacteroidota</taxon>
        <taxon>Sphingobacteriia</taxon>
        <taxon>Sphingobacteriales</taxon>
        <taxon>Sphingobacteriaceae</taxon>
        <taxon>Sphingobacterium</taxon>
    </lineage>
</organism>
<dbReference type="eggNOG" id="COG1409">
    <property type="taxonomic scope" value="Bacteria"/>
</dbReference>
<keyword evidence="5" id="KW-1185">Reference proteome</keyword>
<dbReference type="Gene3D" id="3.60.21.10">
    <property type="match status" value="1"/>
</dbReference>
<evidence type="ECO:0000259" key="3">
    <source>
        <dbReference type="Pfam" id="PF00149"/>
    </source>
</evidence>
<dbReference type="InterPro" id="IPR029052">
    <property type="entry name" value="Metallo-depent_PP-like"/>
</dbReference>
<keyword evidence="2" id="KW-0378">Hydrolase</keyword>
<evidence type="ECO:0000313" key="5">
    <source>
        <dbReference type="Proteomes" id="UP000031802"/>
    </source>
</evidence>
<evidence type="ECO:0000256" key="2">
    <source>
        <dbReference type="ARBA" id="ARBA00022801"/>
    </source>
</evidence>
<dbReference type="SUPFAM" id="SSF56300">
    <property type="entry name" value="Metallo-dependent phosphatases"/>
    <property type="match status" value="1"/>
</dbReference>
<name>A0A0B8T3X7_9SPHI</name>
<dbReference type="InterPro" id="IPR051558">
    <property type="entry name" value="Metallophosphoesterase_PAP"/>
</dbReference>
<dbReference type="STRING" id="1229276.DI53_2147"/>
<keyword evidence="1" id="KW-0732">Signal</keyword>
<proteinExistence type="predicted"/>
<dbReference type="PATRIC" id="fig|1229276.3.peg.2209"/>
<comment type="caution">
    <text evidence="4">The sequence shown here is derived from an EMBL/GenBank/DDBJ whole genome shotgun (WGS) entry which is preliminary data.</text>
</comment>
<dbReference type="PANTHER" id="PTHR10161:SF14">
    <property type="entry name" value="TARTRATE-RESISTANT ACID PHOSPHATASE TYPE 5"/>
    <property type="match status" value="1"/>
</dbReference>
<sequence>MKSIHFFILLFLLLGGRCGYAQSSIAEEERLSGYKGGFSDPAITHQEGLTFLALGDFGRVGEYHQLEVARELGNAAITLDASFIVSVGDNFYPNGVASTSDYHWQASYEGVYKHPNLFTDWFVALGNHDYRGNIQAQIDYSNVSRRWHMPNTYYSRKIELDNGGKVLFVVMDTNPFIDSYHKSAEKYPDMAKQDTAAQRKWLESVLADDDPSIRCKIVVGHHPLYSGGKRKENEDTKAFEAKFASLFDRHGVLAYICGHEHDLQVIRPKGRFTTQFLSGAGSEVRPSGEREGTLFAAAKAGFMAFTLTDDALIVQTIEATPTSSNLLHRIKLNIHNKQK</sequence>
<dbReference type="OrthoDB" id="9809781at2"/>
<gene>
    <name evidence="4" type="ORF">DI53_2147</name>
</gene>
<dbReference type="Proteomes" id="UP000031802">
    <property type="component" value="Unassembled WGS sequence"/>
</dbReference>
<protein>
    <submittedName>
        <fullName evidence="4">Acid phosphatase</fullName>
    </submittedName>
</protein>
<evidence type="ECO:0000256" key="1">
    <source>
        <dbReference type="ARBA" id="ARBA00022729"/>
    </source>
</evidence>
<accession>A0A0B8T3X7</accession>